<evidence type="ECO:0000313" key="2">
    <source>
        <dbReference type="Proteomes" id="UP001269297"/>
    </source>
</evidence>
<dbReference type="Pfam" id="PF13155">
    <property type="entry name" value="Toprim_2"/>
    <property type="match status" value="1"/>
</dbReference>
<dbReference type="RefSeq" id="WP_138274499.1">
    <property type="nucleotide sequence ID" value="NZ_JAVSNG010000001.1"/>
</dbReference>
<dbReference type="Proteomes" id="UP001269297">
    <property type="component" value="Unassembled WGS sequence"/>
</dbReference>
<dbReference type="Gene3D" id="3.40.1360.10">
    <property type="match status" value="1"/>
</dbReference>
<gene>
    <name evidence="1" type="ORF">RO706_03550</name>
</gene>
<dbReference type="SUPFAM" id="SSF57783">
    <property type="entry name" value="Zinc beta-ribbon"/>
    <property type="match status" value="1"/>
</dbReference>
<comment type="caution">
    <text evidence="1">The sequence shown here is derived from an EMBL/GenBank/DDBJ whole genome shotgun (WGS) entry which is preliminary data.</text>
</comment>
<protein>
    <submittedName>
        <fullName evidence="1">Toprim domain-containing protein</fullName>
    </submittedName>
</protein>
<evidence type="ECO:0000313" key="1">
    <source>
        <dbReference type="EMBL" id="MDT4403293.1"/>
    </source>
</evidence>
<keyword evidence="2" id="KW-1185">Reference proteome</keyword>
<name>A0ABU3IM58_9BACE</name>
<dbReference type="InterPro" id="IPR036977">
    <property type="entry name" value="DNA_primase_Znf_CHC2"/>
</dbReference>
<dbReference type="EMBL" id="JAVSNG010000001">
    <property type="protein sequence ID" value="MDT4403293.1"/>
    <property type="molecule type" value="Genomic_DNA"/>
</dbReference>
<sequence length="302" mass="33648">MDILTAKQIRIEDYLHTLGHAPVRRQGVNLWYRSPLREEREASFKVNTGLNCWYDFGLGKGGNILALAAELYASSDVAYLLRQIEGRIPHVRQPSAIAGSRYREEPAFRHLATLPLTSPALLAYLRERGIGGETARKECLEVRYECRGKRYYAVGFPNIAGGFELRSRYFKGCISPKSISVIRGGEKKAAVCCLFEGFMDYLSFLMLRTERGFCLPGDGQADCIVLNSVANTAKASGVLDGYGLIYGFLDNDAAGKRAMEELVRKFGSRVRDGTPLYGECKDLNEYLVNRNPVSQAIGFTDK</sequence>
<accession>A0ABU3IM58</accession>
<reference evidence="2" key="1">
    <citation type="submission" date="2023-07" db="EMBL/GenBank/DDBJ databases">
        <title>Reintroducing virulent viruses to syntetic microbiomes.</title>
        <authorList>
            <person name="Wilde J."/>
            <person name="Boyes R."/>
            <person name="Robinson A.V."/>
            <person name="Daisley B.A."/>
            <person name="Allen-Vercoe E."/>
        </authorList>
    </citation>
    <scope>NUCLEOTIDE SEQUENCE [LARGE SCALE GENOMIC DNA]</scope>
    <source>
        <strain evidence="2">225S_1D6FAA</strain>
    </source>
</reference>
<proteinExistence type="predicted"/>
<organism evidence="1 2">
    <name type="scientific">Bacteroides koreensis</name>
    <dbReference type="NCBI Taxonomy" id="1912896"/>
    <lineage>
        <taxon>Bacteria</taxon>
        <taxon>Pseudomonadati</taxon>
        <taxon>Bacteroidota</taxon>
        <taxon>Bacteroidia</taxon>
        <taxon>Bacteroidales</taxon>
        <taxon>Bacteroidaceae</taxon>
        <taxon>Bacteroides</taxon>
    </lineage>
</organism>
<dbReference type="Gene3D" id="3.90.580.10">
    <property type="entry name" value="Zinc finger, CHC2-type domain"/>
    <property type="match status" value="1"/>
</dbReference>